<reference evidence="3 5" key="2">
    <citation type="journal article" date="2013" name="Nature">
        <title>Insights into bilaterian evolution from three spiralian genomes.</title>
        <authorList>
            <person name="Simakov O."/>
            <person name="Marletaz F."/>
            <person name="Cho S.J."/>
            <person name="Edsinger-Gonzales E."/>
            <person name="Havlak P."/>
            <person name="Hellsten U."/>
            <person name="Kuo D.H."/>
            <person name="Larsson T."/>
            <person name="Lv J."/>
            <person name="Arendt D."/>
            <person name="Savage R."/>
            <person name="Osoegawa K."/>
            <person name="de Jong P."/>
            <person name="Grimwood J."/>
            <person name="Chapman J.A."/>
            <person name="Shapiro H."/>
            <person name="Aerts A."/>
            <person name="Otillar R.P."/>
            <person name="Terry A.Y."/>
            <person name="Boore J.L."/>
            <person name="Grigoriev I.V."/>
            <person name="Lindberg D.R."/>
            <person name="Seaver E.C."/>
            <person name="Weisblat D.A."/>
            <person name="Putnam N.H."/>
            <person name="Rokhsar D.S."/>
        </authorList>
    </citation>
    <scope>NUCLEOTIDE SEQUENCE</scope>
    <source>
        <strain evidence="3 5">I ESC-2004</strain>
    </source>
</reference>
<evidence type="ECO:0000313" key="5">
    <source>
        <dbReference type="Proteomes" id="UP000014760"/>
    </source>
</evidence>
<reference evidence="4" key="3">
    <citation type="submission" date="2015-06" db="UniProtKB">
        <authorList>
            <consortium name="EnsemblMetazoa"/>
        </authorList>
    </citation>
    <scope>IDENTIFICATION</scope>
</reference>
<organism evidence="3">
    <name type="scientific">Capitella teleta</name>
    <name type="common">Polychaete worm</name>
    <dbReference type="NCBI Taxonomy" id="283909"/>
    <lineage>
        <taxon>Eukaryota</taxon>
        <taxon>Metazoa</taxon>
        <taxon>Spiralia</taxon>
        <taxon>Lophotrochozoa</taxon>
        <taxon>Annelida</taxon>
        <taxon>Polychaeta</taxon>
        <taxon>Sedentaria</taxon>
        <taxon>Scolecida</taxon>
        <taxon>Capitellidae</taxon>
        <taxon>Capitella</taxon>
    </lineage>
</organism>
<keyword evidence="2" id="KW-0812">Transmembrane</keyword>
<evidence type="ECO:0000313" key="3">
    <source>
        <dbReference type="EMBL" id="ELU18220.1"/>
    </source>
</evidence>
<feature type="compositionally biased region" description="Low complexity" evidence="1">
    <location>
        <begin position="116"/>
        <end position="128"/>
    </location>
</feature>
<dbReference type="EMBL" id="KB292039">
    <property type="protein sequence ID" value="ELU18220.1"/>
    <property type="molecule type" value="Genomic_DNA"/>
</dbReference>
<evidence type="ECO:0000313" key="4">
    <source>
        <dbReference type="EnsemblMetazoa" id="CapteP221743"/>
    </source>
</evidence>
<proteinExistence type="predicted"/>
<dbReference type="AlphaFoldDB" id="R7VM49"/>
<feature type="region of interest" description="Disordered" evidence="1">
    <location>
        <begin position="112"/>
        <end position="163"/>
    </location>
</feature>
<feature type="compositionally biased region" description="Polar residues" evidence="1">
    <location>
        <begin position="151"/>
        <end position="163"/>
    </location>
</feature>
<accession>R7VM49</accession>
<dbReference type="HOGENOM" id="CLU_1628593_0_0_1"/>
<keyword evidence="2" id="KW-1133">Transmembrane helix</keyword>
<name>R7VM49_CAPTE</name>
<keyword evidence="2" id="KW-0472">Membrane</keyword>
<feature type="transmembrane region" description="Helical" evidence="2">
    <location>
        <begin position="80"/>
        <end position="101"/>
    </location>
</feature>
<keyword evidence="5" id="KW-1185">Reference proteome</keyword>
<reference evidence="5" key="1">
    <citation type="submission" date="2012-12" db="EMBL/GenBank/DDBJ databases">
        <authorList>
            <person name="Hellsten U."/>
            <person name="Grimwood J."/>
            <person name="Chapman J.A."/>
            <person name="Shapiro H."/>
            <person name="Aerts A."/>
            <person name="Otillar R.P."/>
            <person name="Terry A.Y."/>
            <person name="Boore J.L."/>
            <person name="Simakov O."/>
            <person name="Marletaz F."/>
            <person name="Cho S.-J."/>
            <person name="Edsinger-Gonzales E."/>
            <person name="Havlak P."/>
            <person name="Kuo D.-H."/>
            <person name="Larsson T."/>
            <person name="Lv J."/>
            <person name="Arendt D."/>
            <person name="Savage R."/>
            <person name="Osoegawa K."/>
            <person name="de Jong P."/>
            <person name="Lindberg D.R."/>
            <person name="Seaver E.C."/>
            <person name="Weisblat D.A."/>
            <person name="Putnam N.H."/>
            <person name="Grigoriev I.V."/>
            <person name="Rokhsar D.S."/>
        </authorList>
    </citation>
    <scope>NUCLEOTIDE SEQUENCE</scope>
    <source>
        <strain evidence="5">I ESC-2004</strain>
    </source>
</reference>
<gene>
    <name evidence="3" type="ORF">CAPTEDRAFT_221743</name>
</gene>
<protein>
    <submittedName>
        <fullName evidence="3 4">Uncharacterized protein</fullName>
    </submittedName>
</protein>
<dbReference type="EMBL" id="AMQN01016410">
    <property type="status" value="NOT_ANNOTATED_CDS"/>
    <property type="molecule type" value="Genomic_DNA"/>
</dbReference>
<dbReference type="Gene3D" id="4.10.1290.10">
    <property type="entry name" value="Tumor necrosis factor receptor superfamily"/>
    <property type="match status" value="1"/>
</dbReference>
<dbReference type="Proteomes" id="UP000014760">
    <property type="component" value="Unassembled WGS sequence"/>
</dbReference>
<dbReference type="EnsemblMetazoa" id="CapteT221743">
    <property type="protein sequence ID" value="CapteP221743"/>
    <property type="gene ID" value="CapteG221743"/>
</dbReference>
<evidence type="ECO:0000256" key="1">
    <source>
        <dbReference type="SAM" id="MobiDB-lite"/>
    </source>
</evidence>
<evidence type="ECO:0000256" key="2">
    <source>
        <dbReference type="SAM" id="Phobius"/>
    </source>
</evidence>
<sequence length="163" mass="17723">MSPTNPCGDGEYRDRLLGDCTPCRLVCDPRFKTEQECKDLCYDTWKRMTTVASTSLTETTASLRTQGTHKDPDDDVITKFTAIVIACVAVLLLIGACLVFIPKIKKIISASDRRSTPSTSASTTPTDSEMSLMKSDVNLDGIPFGNLESGPPNSQLTSTLVLR</sequence>